<name>A0A1H6LDA9_9FLAO</name>
<evidence type="ECO:0000259" key="1">
    <source>
        <dbReference type="Pfam" id="PF02627"/>
    </source>
</evidence>
<keyword evidence="2" id="KW-0575">Peroxidase</keyword>
<sequence length="152" mass="17594">MNTRIDLSQMPKGLLDGMMKTELYIKKSGFDLKLIELVKYRVSQINKCGYCLDMHHKEALALGETELRLHTLIAYKECPYFEDYEKVALEFAENLTLAHQKEIDDRLYALLQQHFSIEQISILTLVITQINAWNRINKTIGAIPGTYVENTI</sequence>
<evidence type="ECO:0000313" key="2">
    <source>
        <dbReference type="EMBL" id="SEH86423.1"/>
    </source>
</evidence>
<dbReference type="InterPro" id="IPR003779">
    <property type="entry name" value="CMD-like"/>
</dbReference>
<dbReference type="STRING" id="1159016.SAMN02927937_01836"/>
<dbReference type="Proteomes" id="UP000199634">
    <property type="component" value="Unassembled WGS sequence"/>
</dbReference>
<organism evidence="2 3">
    <name type="scientific">Paenimyroides marinum</name>
    <dbReference type="NCBI Taxonomy" id="1159016"/>
    <lineage>
        <taxon>Bacteria</taxon>
        <taxon>Pseudomonadati</taxon>
        <taxon>Bacteroidota</taxon>
        <taxon>Flavobacteriia</taxon>
        <taxon>Flavobacteriales</taxon>
        <taxon>Flavobacteriaceae</taxon>
        <taxon>Paenimyroides</taxon>
    </lineage>
</organism>
<dbReference type="InterPro" id="IPR029032">
    <property type="entry name" value="AhpD-like"/>
</dbReference>
<dbReference type="OrthoDB" id="9801997at2"/>
<dbReference type="Pfam" id="PF02627">
    <property type="entry name" value="CMD"/>
    <property type="match status" value="1"/>
</dbReference>
<dbReference type="RefSeq" id="WP_091099412.1">
    <property type="nucleotide sequence ID" value="NZ_FNXE01000024.1"/>
</dbReference>
<protein>
    <submittedName>
        <fullName evidence="2">Alkylhydroperoxidase AhpD family core domain-containing protein</fullName>
    </submittedName>
</protein>
<reference evidence="2 3" key="1">
    <citation type="submission" date="2016-10" db="EMBL/GenBank/DDBJ databases">
        <authorList>
            <person name="de Groot N.N."/>
        </authorList>
    </citation>
    <scope>NUCLEOTIDE SEQUENCE [LARGE SCALE GENOMIC DNA]</scope>
    <source>
        <strain evidence="2 3">CGMCC 1.10825</strain>
    </source>
</reference>
<dbReference type="SUPFAM" id="SSF69118">
    <property type="entry name" value="AhpD-like"/>
    <property type="match status" value="1"/>
</dbReference>
<evidence type="ECO:0000313" key="3">
    <source>
        <dbReference type="Proteomes" id="UP000199634"/>
    </source>
</evidence>
<keyword evidence="2" id="KW-0560">Oxidoreductase</keyword>
<dbReference type="EMBL" id="FNXE01000024">
    <property type="protein sequence ID" value="SEH86423.1"/>
    <property type="molecule type" value="Genomic_DNA"/>
</dbReference>
<feature type="domain" description="Carboxymuconolactone decarboxylase-like" evidence="1">
    <location>
        <begin position="18"/>
        <end position="93"/>
    </location>
</feature>
<dbReference type="PANTHER" id="PTHR34846">
    <property type="entry name" value="4-CARBOXYMUCONOLACTONE DECARBOXYLASE FAMILY PROTEIN (AFU_ORTHOLOGUE AFUA_6G11590)"/>
    <property type="match status" value="1"/>
</dbReference>
<gene>
    <name evidence="2" type="ORF">SAMN02927937_01836</name>
</gene>
<proteinExistence type="predicted"/>
<dbReference type="PANTHER" id="PTHR34846:SF10">
    <property type="entry name" value="CYTOPLASMIC PROTEIN"/>
    <property type="match status" value="1"/>
</dbReference>
<dbReference type="NCBIfam" id="TIGR00778">
    <property type="entry name" value="ahpD_dom"/>
    <property type="match status" value="1"/>
</dbReference>
<dbReference type="Gene3D" id="1.20.1290.10">
    <property type="entry name" value="AhpD-like"/>
    <property type="match status" value="1"/>
</dbReference>
<accession>A0A1H6LDA9</accession>
<dbReference type="GO" id="GO:0051920">
    <property type="term" value="F:peroxiredoxin activity"/>
    <property type="evidence" value="ECO:0007669"/>
    <property type="project" value="InterPro"/>
</dbReference>
<dbReference type="InterPro" id="IPR004675">
    <property type="entry name" value="AhpD_core"/>
</dbReference>
<dbReference type="AlphaFoldDB" id="A0A1H6LDA9"/>
<keyword evidence="3" id="KW-1185">Reference proteome</keyword>